<gene>
    <name evidence="6" type="ORF">FHU36_002446</name>
</gene>
<dbReference type="PANTHER" id="PTHR18896:SF76">
    <property type="entry name" value="PHOSPHOLIPASE"/>
    <property type="match status" value="1"/>
</dbReference>
<dbReference type="InterPro" id="IPR015679">
    <property type="entry name" value="PLipase_D_fam"/>
</dbReference>
<feature type="domain" description="PLD phosphodiesterase" evidence="5">
    <location>
        <begin position="133"/>
        <end position="166"/>
    </location>
</feature>
<evidence type="ECO:0000256" key="4">
    <source>
        <dbReference type="ARBA" id="ARBA00023098"/>
    </source>
</evidence>
<dbReference type="GO" id="GO:0009395">
    <property type="term" value="P:phospholipid catabolic process"/>
    <property type="evidence" value="ECO:0007669"/>
    <property type="project" value="TreeGrafter"/>
</dbReference>
<dbReference type="GO" id="GO:0004630">
    <property type="term" value="F:phospholipase D activity"/>
    <property type="evidence" value="ECO:0007669"/>
    <property type="project" value="UniProtKB-EC"/>
</dbReference>
<reference evidence="6 7" key="1">
    <citation type="submission" date="2020-08" db="EMBL/GenBank/DDBJ databases">
        <title>Sequencing the genomes of 1000 actinobacteria strains.</title>
        <authorList>
            <person name="Klenk H.-P."/>
        </authorList>
    </citation>
    <scope>NUCLEOTIDE SEQUENCE [LARGE SCALE GENOMIC DNA]</scope>
    <source>
        <strain evidence="6 7">DSM 45913</strain>
    </source>
</reference>
<keyword evidence="3" id="KW-0378">Hydrolase</keyword>
<dbReference type="SMART" id="SM00155">
    <property type="entry name" value="PLDc"/>
    <property type="match status" value="2"/>
</dbReference>
<dbReference type="PANTHER" id="PTHR18896">
    <property type="entry name" value="PHOSPHOLIPASE D"/>
    <property type="match status" value="1"/>
</dbReference>
<evidence type="ECO:0000313" key="7">
    <source>
        <dbReference type="Proteomes" id="UP000583800"/>
    </source>
</evidence>
<dbReference type="PROSITE" id="PS50035">
    <property type="entry name" value="PLD"/>
    <property type="match status" value="2"/>
</dbReference>
<comment type="caution">
    <text evidence="6">The sequence shown here is derived from an EMBL/GenBank/DDBJ whole genome shotgun (WGS) entry which is preliminary data.</text>
</comment>
<dbReference type="InterPro" id="IPR025202">
    <property type="entry name" value="PLD-like_dom"/>
</dbReference>
<dbReference type="Proteomes" id="UP000583800">
    <property type="component" value="Unassembled WGS sequence"/>
</dbReference>
<dbReference type="Pfam" id="PF13091">
    <property type="entry name" value="PLDc_2"/>
    <property type="match status" value="1"/>
</dbReference>
<dbReference type="RefSeq" id="WP_185083810.1">
    <property type="nucleotide sequence ID" value="NZ_JACHJB010000001.1"/>
</dbReference>
<dbReference type="EMBL" id="JACHJB010000001">
    <property type="protein sequence ID" value="MBB6345937.1"/>
    <property type="molecule type" value="Genomic_DNA"/>
</dbReference>
<keyword evidence="4" id="KW-0443">Lipid metabolism</keyword>
<dbReference type="AlphaFoldDB" id="A0A7X0C032"/>
<accession>A0A7X0C032</accession>
<dbReference type="Gene3D" id="3.30.870.10">
    <property type="entry name" value="Endonuclease Chain A"/>
    <property type="match status" value="2"/>
</dbReference>
<protein>
    <submittedName>
        <fullName evidence="6">Phosphatidylserine/phosphatidylglycerophosphate/ cardiolipin synthase-like enzyme</fullName>
    </submittedName>
</protein>
<organism evidence="6 7">
    <name type="scientific">Nonomuraea muscovyensis</name>
    <dbReference type="NCBI Taxonomy" id="1124761"/>
    <lineage>
        <taxon>Bacteria</taxon>
        <taxon>Bacillati</taxon>
        <taxon>Actinomycetota</taxon>
        <taxon>Actinomycetes</taxon>
        <taxon>Streptosporangiales</taxon>
        <taxon>Streptosporangiaceae</taxon>
        <taxon>Nonomuraea</taxon>
    </lineage>
</organism>
<evidence type="ECO:0000259" key="5">
    <source>
        <dbReference type="PROSITE" id="PS50035"/>
    </source>
</evidence>
<dbReference type="CDD" id="cd09105">
    <property type="entry name" value="PLDc_vPLD1_2_like_2"/>
    <property type="match status" value="1"/>
</dbReference>
<feature type="domain" description="PLD phosphodiesterase" evidence="5">
    <location>
        <begin position="371"/>
        <end position="398"/>
    </location>
</feature>
<evidence type="ECO:0000256" key="3">
    <source>
        <dbReference type="ARBA" id="ARBA00022801"/>
    </source>
</evidence>
<evidence type="ECO:0000256" key="2">
    <source>
        <dbReference type="ARBA" id="ARBA00022737"/>
    </source>
</evidence>
<keyword evidence="2" id="KW-0677">Repeat</keyword>
<evidence type="ECO:0000256" key="1">
    <source>
        <dbReference type="ARBA" id="ARBA00000798"/>
    </source>
</evidence>
<sequence length="522" mass="58090">MSTADLAEWFLTAEERDNPSTRLLPWTTGNLVRPLVHGATYFAELRACLERLGPRDLLLFADWRGDPDERLTDDGPAVGRALAQAARRGALVRGLIWRSHLDALRFSAAENRHLGEDVEAAGGQALLDTRVRPGGSHHQKFVVLRHRRDPAGDVAFVGGIDLCHSRRDDARHVGDPQAAPMPHVYGERPPWHDAQAAIRGPAVAEVEKVFRERWDDPAPETRQPFRRLRDRLEQMDDVPPLPPPGPAPGPVGTHAVQLLRTYPSRRSPYPFAPRGERSVARAYHKVLGRASRIVYLEDQYLWSTEVIEPFAEALEREPELRMIVVVPRHPDQDGWLASPASLIGRSEALARLREAGGDRVGVYDLENEAGTPVYVHAKVCVVDDVWATVGSDNINLRSWTYDSELSCAVVDEEPDPRLPAGGRVFARRLRIALAAEHLGRDPADDGDDLCDPKAAFEAFAECAARLESWHRDGCRGPRPRGRLRPHAGPELGRLRKLLALPLYRIAVDPDGRPADLRRSGTF</sequence>
<dbReference type="SUPFAM" id="SSF56024">
    <property type="entry name" value="Phospholipase D/nuclease"/>
    <property type="match status" value="2"/>
</dbReference>
<name>A0A7X0C032_9ACTN</name>
<keyword evidence="7" id="KW-1185">Reference proteome</keyword>
<proteinExistence type="predicted"/>
<dbReference type="InterPro" id="IPR001736">
    <property type="entry name" value="PLipase_D/transphosphatidylase"/>
</dbReference>
<comment type="catalytic activity">
    <reaction evidence="1">
        <text>a 1,2-diacyl-sn-glycero-3-phosphocholine + H2O = a 1,2-diacyl-sn-glycero-3-phosphate + choline + H(+)</text>
        <dbReference type="Rhea" id="RHEA:14445"/>
        <dbReference type="ChEBI" id="CHEBI:15354"/>
        <dbReference type="ChEBI" id="CHEBI:15377"/>
        <dbReference type="ChEBI" id="CHEBI:15378"/>
        <dbReference type="ChEBI" id="CHEBI:57643"/>
        <dbReference type="ChEBI" id="CHEBI:58608"/>
        <dbReference type="EC" id="3.1.4.4"/>
    </reaction>
</comment>
<evidence type="ECO:0000313" key="6">
    <source>
        <dbReference type="EMBL" id="MBB6345937.1"/>
    </source>
</evidence>